<feature type="transmembrane region" description="Helical" evidence="1">
    <location>
        <begin position="57"/>
        <end position="75"/>
    </location>
</feature>
<dbReference type="AlphaFoldDB" id="A0A1F5NNW8"/>
<organism evidence="2 3">
    <name type="scientific">Candidatus Doudnabacteria bacterium RIFCSPHIGHO2_01_FULL_46_14</name>
    <dbReference type="NCBI Taxonomy" id="1817824"/>
    <lineage>
        <taxon>Bacteria</taxon>
        <taxon>Candidatus Doudnaibacteriota</taxon>
    </lineage>
</organism>
<name>A0A1F5NNW8_9BACT</name>
<keyword evidence="1" id="KW-0812">Transmembrane</keyword>
<keyword evidence="1" id="KW-0472">Membrane</keyword>
<feature type="transmembrane region" description="Helical" evidence="1">
    <location>
        <begin position="5"/>
        <end position="23"/>
    </location>
</feature>
<evidence type="ECO:0000313" key="2">
    <source>
        <dbReference type="EMBL" id="OGE79263.1"/>
    </source>
</evidence>
<protein>
    <recommendedName>
        <fullName evidence="4">DUF4383 domain-containing protein</fullName>
    </recommendedName>
</protein>
<evidence type="ECO:0000256" key="1">
    <source>
        <dbReference type="SAM" id="Phobius"/>
    </source>
</evidence>
<dbReference type="Pfam" id="PF14325">
    <property type="entry name" value="DUF4383"/>
    <property type="match status" value="1"/>
</dbReference>
<evidence type="ECO:0000313" key="3">
    <source>
        <dbReference type="Proteomes" id="UP000176864"/>
    </source>
</evidence>
<keyword evidence="1" id="KW-1133">Transmembrane helix</keyword>
<feature type="transmembrane region" description="Helical" evidence="1">
    <location>
        <begin position="29"/>
        <end position="50"/>
    </location>
</feature>
<gene>
    <name evidence="2" type="ORF">A2751_04710</name>
</gene>
<feature type="transmembrane region" description="Helical" evidence="1">
    <location>
        <begin position="87"/>
        <end position="107"/>
    </location>
</feature>
<proteinExistence type="predicted"/>
<evidence type="ECO:0008006" key="4">
    <source>
        <dbReference type="Google" id="ProtNLM"/>
    </source>
</evidence>
<comment type="caution">
    <text evidence="2">The sequence shown here is derived from an EMBL/GenBank/DDBJ whole genome shotgun (WGS) entry which is preliminary data.</text>
</comment>
<dbReference type="Proteomes" id="UP000176864">
    <property type="component" value="Unassembled WGS sequence"/>
</dbReference>
<sequence length="123" mass="13174">MAKTFAMLVGWVLVIVGVLNFFHTPVFDVNLMPAHAVVHIVAGLLGIWAAKDHARGYAMWVGIVGLLLAVIGFLITQDVLGIINLPGWISVVHLVLGIWGLWTYMAAKKSMATPSGATPMSPV</sequence>
<reference evidence="2 3" key="1">
    <citation type="journal article" date="2016" name="Nat. Commun.">
        <title>Thousands of microbial genomes shed light on interconnected biogeochemical processes in an aquifer system.</title>
        <authorList>
            <person name="Anantharaman K."/>
            <person name="Brown C.T."/>
            <person name="Hug L.A."/>
            <person name="Sharon I."/>
            <person name="Castelle C.J."/>
            <person name="Probst A.J."/>
            <person name="Thomas B.C."/>
            <person name="Singh A."/>
            <person name="Wilkins M.J."/>
            <person name="Karaoz U."/>
            <person name="Brodie E.L."/>
            <person name="Williams K.H."/>
            <person name="Hubbard S.S."/>
            <person name="Banfield J.F."/>
        </authorList>
    </citation>
    <scope>NUCLEOTIDE SEQUENCE [LARGE SCALE GENOMIC DNA]</scope>
</reference>
<dbReference type="EMBL" id="MFEK01000006">
    <property type="protein sequence ID" value="OGE79263.1"/>
    <property type="molecule type" value="Genomic_DNA"/>
</dbReference>
<accession>A0A1F5NNW8</accession>